<dbReference type="Proteomes" id="UP000030351">
    <property type="component" value="Unassembled WGS sequence"/>
</dbReference>
<name>A0A0A3YLD6_9GAMM</name>
<evidence type="ECO:0000313" key="1">
    <source>
        <dbReference type="EMBL" id="KGT86146.1"/>
    </source>
</evidence>
<evidence type="ECO:0000313" key="2">
    <source>
        <dbReference type="Proteomes" id="UP000030351"/>
    </source>
</evidence>
<accession>A0A0A3YLD6</accession>
<sequence length="240" mass="24925">MSYLFNRLGFEVPFDGAQYLDESKVKKVVTLPPVPQPGFTDWLLGASDTSLVATDGTMLTASDGALTWNSASVNIGAATGFNALKTPYADSQTYTQAIVFRLDSAAAYVICGSLTLSGGDGLQKNASGALCYTRRNGSSITATALTVNATAGNLIFVAFTRNGDNVTILVGGSSPVTLSQSKSAGSIVGIGNAGITTAGYSKALEVAEYLYRPTLSTADELSQIYADTKTRCQARGLSIV</sequence>
<dbReference type="STRING" id="371042.NG99_26660"/>
<proteinExistence type="predicted"/>
<dbReference type="EMBL" id="JRUQ01000110">
    <property type="protein sequence ID" value="KGT86146.1"/>
    <property type="molecule type" value="Genomic_DNA"/>
</dbReference>
<organism evidence="1 2">
    <name type="scientific">Erwinia typographi</name>
    <dbReference type="NCBI Taxonomy" id="371042"/>
    <lineage>
        <taxon>Bacteria</taxon>
        <taxon>Pseudomonadati</taxon>
        <taxon>Pseudomonadota</taxon>
        <taxon>Gammaproteobacteria</taxon>
        <taxon>Enterobacterales</taxon>
        <taxon>Erwiniaceae</taxon>
        <taxon>Erwinia</taxon>
    </lineage>
</organism>
<dbReference type="AlphaFoldDB" id="A0A0A3YLD6"/>
<keyword evidence="2" id="KW-1185">Reference proteome</keyword>
<comment type="caution">
    <text evidence="1">The sequence shown here is derived from an EMBL/GenBank/DDBJ whole genome shotgun (WGS) entry which is preliminary data.</text>
</comment>
<dbReference type="RefSeq" id="WP_034899754.1">
    <property type="nucleotide sequence ID" value="NZ_JRUQ01000110.1"/>
</dbReference>
<reference evidence="1 2" key="1">
    <citation type="submission" date="2014-10" db="EMBL/GenBank/DDBJ databases">
        <title>Genome sequence of Erwinia typographi M043b.</title>
        <authorList>
            <person name="Chan K.-G."/>
            <person name="Tan W.-S."/>
        </authorList>
    </citation>
    <scope>NUCLEOTIDE SEQUENCE [LARGE SCALE GENOMIC DNA]</scope>
    <source>
        <strain evidence="1 2">M043b</strain>
    </source>
</reference>
<protein>
    <submittedName>
        <fullName evidence="1">Uncharacterized protein</fullName>
    </submittedName>
</protein>
<gene>
    <name evidence="1" type="ORF">NG99_26660</name>
</gene>